<keyword evidence="3" id="KW-1185">Reference proteome</keyword>
<dbReference type="EMBL" id="JAANOW010000002">
    <property type="protein sequence ID" value="NIH97269.1"/>
    <property type="molecule type" value="Genomic_DNA"/>
</dbReference>
<evidence type="ECO:0000259" key="1">
    <source>
        <dbReference type="Pfam" id="PF12697"/>
    </source>
</evidence>
<dbReference type="GO" id="GO:0003824">
    <property type="term" value="F:catalytic activity"/>
    <property type="evidence" value="ECO:0007669"/>
    <property type="project" value="UniProtKB-ARBA"/>
</dbReference>
<comment type="caution">
    <text evidence="2">The sequence shown here is derived from an EMBL/GenBank/DDBJ whole genome shotgun (WGS) entry which is preliminary data.</text>
</comment>
<organism evidence="2 3">
    <name type="scientific">Mycolicibacterium fluoranthenivorans</name>
    <dbReference type="NCBI Taxonomy" id="258505"/>
    <lineage>
        <taxon>Bacteria</taxon>
        <taxon>Bacillati</taxon>
        <taxon>Actinomycetota</taxon>
        <taxon>Actinomycetes</taxon>
        <taxon>Mycobacteriales</taxon>
        <taxon>Mycobacteriaceae</taxon>
        <taxon>Mycolicibacterium</taxon>
    </lineage>
</organism>
<sequence>MPGRSFVEHLATEPEAITFPSPAPGGTAPMGLTWESVRAGFYHDCPEDVAREAFNHMRRQSFTPFVETCPVERWPQTPATYILMRDDRAVSTSWVRWHAVHRIGATVLELDGGHSPFFAQPVRLARALIAASG</sequence>
<dbReference type="InterPro" id="IPR029058">
    <property type="entry name" value="AB_hydrolase_fold"/>
</dbReference>
<dbReference type="Gene3D" id="3.40.50.1820">
    <property type="entry name" value="alpha/beta hydrolase"/>
    <property type="match status" value="1"/>
</dbReference>
<dbReference type="InterPro" id="IPR052897">
    <property type="entry name" value="Sec-Metab_Biosynth_Hydrolase"/>
</dbReference>
<dbReference type="AlphaFoldDB" id="A0A7X5U2L5"/>
<accession>A0A7X5U2L5</accession>
<dbReference type="PANTHER" id="PTHR37017">
    <property type="entry name" value="AB HYDROLASE-1 DOMAIN-CONTAINING PROTEIN-RELATED"/>
    <property type="match status" value="1"/>
</dbReference>
<dbReference type="Pfam" id="PF12697">
    <property type="entry name" value="Abhydrolase_6"/>
    <property type="match status" value="1"/>
</dbReference>
<gene>
    <name evidence="2" type="ORF">FHU31_004259</name>
</gene>
<feature type="domain" description="AB hydrolase-1" evidence="1">
    <location>
        <begin position="18"/>
        <end position="127"/>
    </location>
</feature>
<proteinExistence type="predicted"/>
<dbReference type="InterPro" id="IPR000073">
    <property type="entry name" value="AB_hydrolase_1"/>
</dbReference>
<dbReference type="Proteomes" id="UP000547444">
    <property type="component" value="Unassembled WGS sequence"/>
</dbReference>
<protein>
    <submittedName>
        <fullName evidence="2">Pimeloyl-ACP methyl ester carboxylesterase</fullName>
    </submittedName>
</protein>
<evidence type="ECO:0000313" key="3">
    <source>
        <dbReference type="Proteomes" id="UP000547444"/>
    </source>
</evidence>
<evidence type="ECO:0000313" key="2">
    <source>
        <dbReference type="EMBL" id="NIH97269.1"/>
    </source>
</evidence>
<dbReference type="PANTHER" id="PTHR37017:SF8">
    <property type="entry name" value="AB HYDROLASE-1 DOMAIN-CONTAINING PROTEIN"/>
    <property type="match status" value="1"/>
</dbReference>
<reference evidence="2 3" key="1">
    <citation type="submission" date="2020-03" db="EMBL/GenBank/DDBJ databases">
        <title>Sequencing the genomes of 1000 actinobacteria strains.</title>
        <authorList>
            <person name="Klenk H.-P."/>
        </authorList>
    </citation>
    <scope>NUCLEOTIDE SEQUENCE [LARGE SCALE GENOMIC DNA]</scope>
    <source>
        <strain evidence="2 3">DSM 44556</strain>
    </source>
</reference>
<dbReference type="SUPFAM" id="SSF53474">
    <property type="entry name" value="alpha/beta-Hydrolases"/>
    <property type="match status" value="1"/>
</dbReference>
<name>A0A7X5U2L5_9MYCO</name>